<dbReference type="Proteomes" id="UP000241447">
    <property type="component" value="Chromosome"/>
</dbReference>
<name>A0A2R4LZX4_9RHOB</name>
<gene>
    <name evidence="1" type="ORF">DA792_04720</name>
</gene>
<accession>A0A2R4LZX4</accession>
<sequence>MSGISPSIGHNNGPAFDRGVRFRTVAWSKARKGLLGETLPIEVIRMRVRRATELGLPYRSYASIRASTGRDVLGFLFSSNALRLIRAGDALPAPYADRLAQIKATRIAAVHRPLDPETIAALAGIDRAGRAPAPLAGWGRQSAALDALFEDTKLPRDSVVLIHDAPFEVEWVAAGKLAGFIPAPAFFSA</sequence>
<dbReference type="RefSeq" id="WP_107718544.1">
    <property type="nucleotide sequence ID" value="NZ_CP028475.1"/>
</dbReference>
<dbReference type="EMBL" id="CP028475">
    <property type="protein sequence ID" value="AVW90475.1"/>
    <property type="molecule type" value="Genomic_DNA"/>
</dbReference>
<proteinExistence type="predicted"/>
<dbReference type="OrthoDB" id="7644647at2"/>
<organism evidence="1 2">
    <name type="scientific">Celeribacter baekdonensis</name>
    <dbReference type="NCBI Taxonomy" id="875171"/>
    <lineage>
        <taxon>Bacteria</taxon>
        <taxon>Pseudomonadati</taxon>
        <taxon>Pseudomonadota</taxon>
        <taxon>Alphaproteobacteria</taxon>
        <taxon>Rhodobacterales</taxon>
        <taxon>Roseobacteraceae</taxon>
        <taxon>Celeribacter</taxon>
    </lineage>
</organism>
<evidence type="ECO:0000313" key="2">
    <source>
        <dbReference type="Proteomes" id="UP000241447"/>
    </source>
</evidence>
<evidence type="ECO:0000313" key="1">
    <source>
        <dbReference type="EMBL" id="AVW90475.1"/>
    </source>
</evidence>
<dbReference type="AlphaFoldDB" id="A0A2R4LZX4"/>
<protein>
    <submittedName>
        <fullName evidence="1">Uncharacterized protein</fullName>
    </submittedName>
</protein>
<reference evidence="1 2" key="1">
    <citation type="submission" date="2018-03" db="EMBL/GenBank/DDBJ databases">
        <title>The Complete Genome of Celeribacter baekdonensis strain LH4, a Thiosulfate-Oxidizing Alphaproteobacterium Isolated from Gulf of Mexico Continental Slope Sediments.</title>
        <authorList>
            <person name="Flood B.E."/>
            <person name="Bailey J.V."/>
            <person name="Leprich D."/>
        </authorList>
    </citation>
    <scope>NUCLEOTIDE SEQUENCE [LARGE SCALE GENOMIC DNA]</scope>
    <source>
        <strain evidence="1 2">LH4</strain>
    </source>
</reference>
<dbReference type="KEGG" id="cbak:DA792_04720"/>